<dbReference type="Pfam" id="PF19266">
    <property type="entry name" value="CIS_tube"/>
    <property type="match status" value="1"/>
</dbReference>
<accession>A0A1Z4KIZ4</accession>
<evidence type="ECO:0000259" key="1">
    <source>
        <dbReference type="Pfam" id="PF19266"/>
    </source>
</evidence>
<protein>
    <recommendedName>
        <fullName evidence="1">Contractile injection system tube protein N-terminal domain-containing protein</fullName>
    </recommendedName>
</protein>
<evidence type="ECO:0000313" key="3">
    <source>
        <dbReference type="Proteomes" id="UP000217507"/>
    </source>
</evidence>
<name>A0A1Z4KIZ4_ANAVA</name>
<evidence type="ECO:0000313" key="2">
    <source>
        <dbReference type="EMBL" id="BAY68950.1"/>
    </source>
</evidence>
<dbReference type="EMBL" id="AP018216">
    <property type="protein sequence ID" value="BAY68950.1"/>
    <property type="molecule type" value="Genomic_DNA"/>
</dbReference>
<dbReference type="Proteomes" id="UP000217507">
    <property type="component" value="Chromosome"/>
</dbReference>
<reference evidence="2 3" key="1">
    <citation type="submission" date="2017-06" db="EMBL/GenBank/DDBJ databases">
        <title>Genome sequencing of cyanobaciteial culture collection at National Institute for Environmental Studies (NIES).</title>
        <authorList>
            <person name="Hirose Y."/>
            <person name="Shimura Y."/>
            <person name="Fujisawa T."/>
            <person name="Nakamura Y."/>
            <person name="Kawachi M."/>
        </authorList>
    </citation>
    <scope>NUCLEOTIDE SEQUENCE [LARGE SCALE GENOMIC DNA]</scope>
    <source>
        <strain evidence="2 3">NIES-23</strain>
    </source>
</reference>
<proteinExistence type="predicted"/>
<gene>
    <name evidence="2" type="ORF">NIES23_17400</name>
</gene>
<feature type="domain" description="Contractile injection system tube protein N-terminal" evidence="1">
    <location>
        <begin position="3"/>
        <end position="167"/>
    </location>
</feature>
<sequence length="234" mass="27055">MALTKVKLLAYQDKRFENKLGEFELPINPEQFSQSFKVEYNREQAQGSQRNDPEFKFTKPEELKLDFTFDGTGVVPVNNGKPGEFHQDVADQVRVFLDLVYSMNSETHKPNFLRLIWGDFSFGEKNGFDCLLTDLQINYTLFDQTGKPLRAKLSTTFTSYVEQNRRVREEGKQSPDVTHQRKVKAGDTLPLMTHRIYGDPAYYLQIAKVNGLINFRKLATNTDLRFPPLEKTQS</sequence>
<dbReference type="InterPro" id="IPR045361">
    <property type="entry name" value="CIS_tube_prot_N"/>
</dbReference>
<organism evidence="2 3">
    <name type="scientific">Trichormus variabilis NIES-23</name>
    <dbReference type="NCBI Taxonomy" id="1973479"/>
    <lineage>
        <taxon>Bacteria</taxon>
        <taxon>Bacillati</taxon>
        <taxon>Cyanobacteriota</taxon>
        <taxon>Cyanophyceae</taxon>
        <taxon>Nostocales</taxon>
        <taxon>Nostocaceae</taxon>
        <taxon>Trichormus</taxon>
    </lineage>
</organism>
<dbReference type="AlphaFoldDB" id="A0A1Z4KIZ4"/>